<protein>
    <submittedName>
        <fullName evidence="9">DHA2 family efflux MFS transporter permease subunit</fullName>
    </submittedName>
</protein>
<organism evidence="9 10">
    <name type="scientific">Novosphingobium aquae</name>
    <dbReference type="NCBI Taxonomy" id="3133435"/>
    <lineage>
        <taxon>Bacteria</taxon>
        <taxon>Pseudomonadati</taxon>
        <taxon>Pseudomonadota</taxon>
        <taxon>Alphaproteobacteria</taxon>
        <taxon>Sphingomonadales</taxon>
        <taxon>Sphingomonadaceae</taxon>
        <taxon>Novosphingobium</taxon>
    </lineage>
</organism>
<comment type="caution">
    <text evidence="9">The sequence shown here is derived from an EMBL/GenBank/DDBJ whole genome shotgun (WGS) entry which is preliminary data.</text>
</comment>
<feature type="domain" description="Major facilitator superfamily (MFS) profile" evidence="8">
    <location>
        <begin position="16"/>
        <end position="499"/>
    </location>
</feature>
<dbReference type="InterPro" id="IPR004638">
    <property type="entry name" value="EmrB-like"/>
</dbReference>
<feature type="transmembrane region" description="Helical" evidence="7">
    <location>
        <begin position="141"/>
        <end position="163"/>
    </location>
</feature>
<feature type="transmembrane region" description="Helical" evidence="7">
    <location>
        <begin position="472"/>
        <end position="494"/>
    </location>
</feature>
<comment type="subcellular location">
    <subcellularLocation>
        <location evidence="1">Cell membrane</location>
        <topology evidence="1">Multi-pass membrane protein</topology>
    </subcellularLocation>
</comment>
<feature type="transmembrane region" description="Helical" evidence="7">
    <location>
        <begin position="86"/>
        <end position="103"/>
    </location>
</feature>
<feature type="transmembrane region" description="Helical" evidence="7">
    <location>
        <begin position="169"/>
        <end position="191"/>
    </location>
</feature>
<evidence type="ECO:0000256" key="4">
    <source>
        <dbReference type="ARBA" id="ARBA00022692"/>
    </source>
</evidence>
<evidence type="ECO:0000256" key="6">
    <source>
        <dbReference type="ARBA" id="ARBA00023136"/>
    </source>
</evidence>
<keyword evidence="4 7" id="KW-0812">Transmembrane</keyword>
<keyword evidence="10" id="KW-1185">Reference proteome</keyword>
<evidence type="ECO:0000256" key="7">
    <source>
        <dbReference type="SAM" id="Phobius"/>
    </source>
</evidence>
<dbReference type="Gene3D" id="1.20.1250.20">
    <property type="entry name" value="MFS general substrate transporter like domains"/>
    <property type="match status" value="1"/>
</dbReference>
<evidence type="ECO:0000256" key="5">
    <source>
        <dbReference type="ARBA" id="ARBA00022989"/>
    </source>
</evidence>
<accession>A0ABU8S7P2</accession>
<evidence type="ECO:0000259" key="8">
    <source>
        <dbReference type="PROSITE" id="PS50850"/>
    </source>
</evidence>
<gene>
    <name evidence="9" type="ORF">WG900_08195</name>
</gene>
<evidence type="ECO:0000313" key="9">
    <source>
        <dbReference type="EMBL" id="MEJ6009899.1"/>
    </source>
</evidence>
<evidence type="ECO:0000313" key="10">
    <source>
        <dbReference type="Proteomes" id="UP001379235"/>
    </source>
</evidence>
<keyword evidence="3" id="KW-1003">Cell membrane</keyword>
<name>A0ABU8S7P2_9SPHN</name>
<dbReference type="CDD" id="cd17503">
    <property type="entry name" value="MFS_LmrB_MDR_like"/>
    <property type="match status" value="1"/>
</dbReference>
<reference evidence="9 10" key="1">
    <citation type="submission" date="2024-03" db="EMBL/GenBank/DDBJ databases">
        <authorList>
            <person name="Jo J.-H."/>
        </authorList>
    </citation>
    <scope>NUCLEOTIDE SEQUENCE [LARGE SCALE GENOMIC DNA]</scope>
    <source>
        <strain evidence="9 10">AS3R-12</strain>
    </source>
</reference>
<dbReference type="InterPro" id="IPR036259">
    <property type="entry name" value="MFS_trans_sf"/>
</dbReference>
<keyword evidence="6 7" id="KW-0472">Membrane</keyword>
<dbReference type="PANTHER" id="PTHR23501:SF174">
    <property type="entry name" value="MULTIDRUG EXPORT PROTEIN EMRB-RELATED"/>
    <property type="match status" value="1"/>
</dbReference>
<evidence type="ECO:0000256" key="2">
    <source>
        <dbReference type="ARBA" id="ARBA00022448"/>
    </source>
</evidence>
<dbReference type="Pfam" id="PF07690">
    <property type="entry name" value="MFS_1"/>
    <property type="match status" value="1"/>
</dbReference>
<dbReference type="SUPFAM" id="SSF103473">
    <property type="entry name" value="MFS general substrate transporter"/>
    <property type="match status" value="1"/>
</dbReference>
<dbReference type="Proteomes" id="UP001379235">
    <property type="component" value="Unassembled WGS sequence"/>
</dbReference>
<feature type="transmembrane region" description="Helical" evidence="7">
    <location>
        <begin position="12"/>
        <end position="39"/>
    </location>
</feature>
<dbReference type="PANTHER" id="PTHR23501">
    <property type="entry name" value="MAJOR FACILITATOR SUPERFAMILY"/>
    <property type="match status" value="1"/>
</dbReference>
<dbReference type="NCBIfam" id="TIGR00711">
    <property type="entry name" value="efflux_EmrB"/>
    <property type="match status" value="1"/>
</dbReference>
<sequence>MDEHKGYPDPQTALMITIAALTAVLLVTLDSTIATIALGRIQSNLAASPEQITWVLTSYLIAAAVMTPLAGWLADRFGRLRTMRTSVFFFTLSSLGCGLAPNLETLTLFRFIQGASGASLVPLSQVLLLDIWPEEKHGTAISAFGVGTLMGPMLGPTLGAWLIEYISWRWIFLINVPIGVLSLTGFAVFAAGHDKLREVKFDMRGFIYVSVALTAFQLMLDRGQLLDWFSSTEVAIEAAIAALFGYLAVVHVFTTADPFIKPAIFKDRNFALGTAFMMGVGIFMVGAIPIITTMMQQLMGYPVMLTGVVSLPRAIGNILTVVIAGQLIGKVDSRLLMIIGLSGMIGGFYILSGVTLETDPWTMALVSFVQGLGSGLMFLPLMMMVFTTLPDKFKNEGATLTALMRNLGGAVGISVIQTLTLRDLTASQSRLAEKVTPDNPLVGWRYGDVDFTDPLDVAARSGEVARQGLILAYHHTFEMMFVLSMVMVVICLLMKRKKETGASRKPAPVFMD</sequence>
<feature type="transmembrane region" description="Helical" evidence="7">
    <location>
        <begin position="335"/>
        <end position="355"/>
    </location>
</feature>
<proteinExistence type="predicted"/>
<feature type="transmembrane region" description="Helical" evidence="7">
    <location>
        <begin position="51"/>
        <end position="74"/>
    </location>
</feature>
<feature type="transmembrane region" description="Helical" evidence="7">
    <location>
        <begin position="240"/>
        <end position="260"/>
    </location>
</feature>
<dbReference type="Gene3D" id="1.20.1720.10">
    <property type="entry name" value="Multidrug resistance protein D"/>
    <property type="match status" value="1"/>
</dbReference>
<dbReference type="EMBL" id="JBBHJY010000003">
    <property type="protein sequence ID" value="MEJ6009899.1"/>
    <property type="molecule type" value="Genomic_DNA"/>
</dbReference>
<feature type="transmembrane region" description="Helical" evidence="7">
    <location>
        <begin position="398"/>
        <end position="419"/>
    </location>
</feature>
<feature type="transmembrane region" description="Helical" evidence="7">
    <location>
        <begin position="303"/>
        <end position="323"/>
    </location>
</feature>
<evidence type="ECO:0000256" key="1">
    <source>
        <dbReference type="ARBA" id="ARBA00004651"/>
    </source>
</evidence>
<dbReference type="RefSeq" id="WP_339966219.1">
    <property type="nucleotide sequence ID" value="NZ_JBBHJY010000003.1"/>
</dbReference>
<feature type="transmembrane region" description="Helical" evidence="7">
    <location>
        <begin position="272"/>
        <end position="291"/>
    </location>
</feature>
<dbReference type="PROSITE" id="PS50850">
    <property type="entry name" value="MFS"/>
    <property type="match status" value="1"/>
</dbReference>
<feature type="transmembrane region" description="Helical" evidence="7">
    <location>
        <begin position="361"/>
        <end position="386"/>
    </location>
</feature>
<keyword evidence="2" id="KW-0813">Transport</keyword>
<evidence type="ECO:0000256" key="3">
    <source>
        <dbReference type="ARBA" id="ARBA00022475"/>
    </source>
</evidence>
<keyword evidence="5 7" id="KW-1133">Transmembrane helix</keyword>
<dbReference type="InterPro" id="IPR020846">
    <property type="entry name" value="MFS_dom"/>
</dbReference>
<dbReference type="InterPro" id="IPR011701">
    <property type="entry name" value="MFS"/>
</dbReference>